<dbReference type="SMART" id="SM00487">
    <property type="entry name" value="DEXDc"/>
    <property type="match status" value="1"/>
</dbReference>
<feature type="domain" description="Helicase ATP-binding" evidence="23">
    <location>
        <begin position="54"/>
        <end position="225"/>
    </location>
</feature>
<feature type="short sequence motif" description="Q motif" evidence="20">
    <location>
        <begin position="23"/>
        <end position="51"/>
    </location>
</feature>
<feature type="compositionally biased region" description="Basic and acidic residues" evidence="22">
    <location>
        <begin position="499"/>
        <end position="515"/>
    </location>
</feature>
<evidence type="ECO:0000256" key="8">
    <source>
        <dbReference type="ARBA" id="ARBA00022801"/>
    </source>
</evidence>
<evidence type="ECO:0000313" key="27">
    <source>
        <dbReference type="Proteomes" id="UP000631391"/>
    </source>
</evidence>
<dbReference type="InterPro" id="IPR027417">
    <property type="entry name" value="P-loop_NTPase"/>
</dbReference>
<evidence type="ECO:0000256" key="1">
    <source>
        <dbReference type="ARBA" id="ARBA00004123"/>
    </source>
</evidence>
<dbReference type="GO" id="GO:0006397">
    <property type="term" value="P:mRNA processing"/>
    <property type="evidence" value="ECO:0007669"/>
    <property type="project" value="UniProtKB-KW"/>
</dbReference>
<dbReference type="InterPro" id="IPR014014">
    <property type="entry name" value="RNA_helicase_DEAD_Q_motif"/>
</dbReference>
<dbReference type="Proteomes" id="UP000631391">
    <property type="component" value="Unassembled WGS sequence"/>
</dbReference>
<organism evidence="26 27">
    <name type="scientific">Picathartes gymnocephalus</name>
    <name type="common">White-necked rockfowl</name>
    <dbReference type="NCBI Taxonomy" id="175131"/>
    <lineage>
        <taxon>Eukaryota</taxon>
        <taxon>Metazoa</taxon>
        <taxon>Chordata</taxon>
        <taxon>Craniata</taxon>
        <taxon>Vertebrata</taxon>
        <taxon>Euteleostomi</taxon>
        <taxon>Archelosauria</taxon>
        <taxon>Archosauria</taxon>
        <taxon>Dinosauria</taxon>
        <taxon>Saurischia</taxon>
        <taxon>Theropoda</taxon>
        <taxon>Coelurosauria</taxon>
        <taxon>Aves</taxon>
        <taxon>Neognathae</taxon>
        <taxon>Neoaves</taxon>
        <taxon>Telluraves</taxon>
        <taxon>Australaves</taxon>
        <taxon>Passeriformes</taxon>
        <taxon>Picathartidae</taxon>
        <taxon>Picathartes</taxon>
    </lineage>
</organism>
<evidence type="ECO:0000256" key="5">
    <source>
        <dbReference type="ARBA" id="ARBA00022490"/>
    </source>
</evidence>
<feature type="compositionally biased region" description="Low complexity" evidence="22">
    <location>
        <begin position="617"/>
        <end position="626"/>
    </location>
</feature>
<dbReference type="GO" id="GO:0005737">
    <property type="term" value="C:cytoplasm"/>
    <property type="evidence" value="ECO:0007669"/>
    <property type="project" value="UniProtKB-SubCell"/>
</dbReference>
<evidence type="ECO:0000256" key="15">
    <source>
        <dbReference type="ARBA" id="ARBA00051318"/>
    </source>
</evidence>
<evidence type="ECO:0000256" key="19">
    <source>
        <dbReference type="ARBA" id="ARBA00075456"/>
    </source>
</evidence>
<dbReference type="PROSITE" id="PS51194">
    <property type="entry name" value="HELICASE_CTER"/>
    <property type="match status" value="1"/>
</dbReference>
<evidence type="ECO:0000259" key="23">
    <source>
        <dbReference type="PROSITE" id="PS51192"/>
    </source>
</evidence>
<feature type="non-terminal residue" evidence="26">
    <location>
        <position position="764"/>
    </location>
</feature>
<evidence type="ECO:0000256" key="4">
    <source>
        <dbReference type="ARBA" id="ARBA00012552"/>
    </source>
</evidence>
<accession>A0A851BVH6</accession>
<keyword evidence="11" id="KW-0238">DNA-binding</keyword>
<keyword evidence="10 21" id="KW-0067">ATP-binding</keyword>
<dbReference type="GO" id="GO:0008380">
    <property type="term" value="P:RNA splicing"/>
    <property type="evidence" value="ECO:0007669"/>
    <property type="project" value="UniProtKB-KW"/>
</dbReference>
<comment type="subcellular location">
    <subcellularLocation>
        <location evidence="2">Cytoplasm</location>
    </subcellularLocation>
    <subcellularLocation>
        <location evidence="1">Nucleus</location>
    </subcellularLocation>
</comment>
<feature type="compositionally biased region" description="Basic residues" evidence="22">
    <location>
        <begin position="668"/>
        <end position="685"/>
    </location>
</feature>
<dbReference type="InterPro" id="IPR001650">
    <property type="entry name" value="Helicase_C-like"/>
</dbReference>
<feature type="compositionally biased region" description="Polar residues" evidence="22">
    <location>
        <begin position="479"/>
        <end position="498"/>
    </location>
</feature>
<evidence type="ECO:0000256" key="11">
    <source>
        <dbReference type="ARBA" id="ARBA00023125"/>
    </source>
</evidence>
<comment type="catalytic activity">
    <reaction evidence="14">
        <text>ATP + H2O = ADP + phosphate + H(+)</text>
        <dbReference type="Rhea" id="RHEA:13065"/>
        <dbReference type="ChEBI" id="CHEBI:15377"/>
        <dbReference type="ChEBI" id="CHEBI:15378"/>
        <dbReference type="ChEBI" id="CHEBI:30616"/>
        <dbReference type="ChEBI" id="CHEBI:43474"/>
        <dbReference type="ChEBI" id="CHEBI:456216"/>
        <dbReference type="EC" id="3.6.4.13"/>
    </reaction>
    <physiologicalReaction direction="left-to-right" evidence="14">
        <dbReference type="Rhea" id="RHEA:13066"/>
    </physiologicalReaction>
</comment>
<evidence type="ECO:0000256" key="18">
    <source>
        <dbReference type="ARBA" id="ARBA00072900"/>
    </source>
</evidence>
<evidence type="ECO:0000256" key="20">
    <source>
        <dbReference type="PROSITE-ProRule" id="PRU00552"/>
    </source>
</evidence>
<dbReference type="GO" id="GO:0005634">
    <property type="term" value="C:nucleus"/>
    <property type="evidence" value="ECO:0007669"/>
    <property type="project" value="UniProtKB-SubCell"/>
</dbReference>
<dbReference type="InterPro" id="IPR011545">
    <property type="entry name" value="DEAD/DEAH_box_helicase_dom"/>
</dbReference>
<keyword evidence="5" id="KW-0963">Cytoplasm</keyword>
<dbReference type="InterPro" id="IPR014001">
    <property type="entry name" value="Helicase_ATP-bd"/>
</dbReference>
<feature type="region of interest" description="Disordered" evidence="22">
    <location>
        <begin position="430"/>
        <end position="525"/>
    </location>
</feature>
<dbReference type="InterPro" id="IPR000629">
    <property type="entry name" value="RNA-helicase_DEAD-box_CS"/>
</dbReference>
<feature type="compositionally biased region" description="Basic and acidic residues" evidence="22">
    <location>
        <begin position="458"/>
        <end position="468"/>
    </location>
</feature>
<feature type="region of interest" description="Disordered" evidence="22">
    <location>
        <begin position="570"/>
        <end position="700"/>
    </location>
</feature>
<dbReference type="AlphaFoldDB" id="A0A851BVH6"/>
<evidence type="ECO:0000313" key="26">
    <source>
        <dbReference type="EMBL" id="NWI48272.1"/>
    </source>
</evidence>
<dbReference type="PROSITE" id="PS51195">
    <property type="entry name" value="Q_MOTIF"/>
    <property type="match status" value="1"/>
</dbReference>
<evidence type="ECO:0000256" key="10">
    <source>
        <dbReference type="ARBA" id="ARBA00022840"/>
    </source>
</evidence>
<protein>
    <recommendedName>
        <fullName evidence="18">Probable ATP-dependent RNA helicase DDX20</fullName>
        <ecNumber evidence="3">3.6.1.15</ecNumber>
        <ecNumber evidence="4">3.6.4.13</ecNumber>
    </recommendedName>
    <alternativeName>
        <fullName evidence="19">DEAD box protein 20</fullName>
    </alternativeName>
</protein>
<comment type="caution">
    <text evidence="26">The sequence shown here is derived from an EMBL/GenBank/DDBJ whole genome shotgun (WGS) entry which is preliminary data.</text>
</comment>
<proteinExistence type="inferred from homology"/>
<dbReference type="EC" id="3.6.1.15" evidence="3"/>
<dbReference type="Pfam" id="PF00271">
    <property type="entry name" value="Helicase_C"/>
    <property type="match status" value="1"/>
</dbReference>
<feature type="domain" description="Helicase C-terminal" evidence="24">
    <location>
        <begin position="260"/>
        <end position="409"/>
    </location>
</feature>
<comment type="catalytic activity">
    <reaction evidence="15">
        <text>a ribonucleoside 5'-triphosphate + H2O = a ribonucleoside 5'-diphosphate + phosphate + H(+)</text>
        <dbReference type="Rhea" id="RHEA:23680"/>
        <dbReference type="ChEBI" id="CHEBI:15377"/>
        <dbReference type="ChEBI" id="CHEBI:15378"/>
        <dbReference type="ChEBI" id="CHEBI:43474"/>
        <dbReference type="ChEBI" id="CHEBI:57930"/>
        <dbReference type="ChEBI" id="CHEBI:61557"/>
        <dbReference type="EC" id="3.6.1.15"/>
    </reaction>
    <physiologicalReaction direction="left-to-right" evidence="15">
        <dbReference type="Rhea" id="RHEA:23681"/>
    </physiologicalReaction>
</comment>
<evidence type="ECO:0000256" key="3">
    <source>
        <dbReference type="ARBA" id="ARBA00012445"/>
    </source>
</evidence>
<dbReference type="PANTHER" id="PTHR47958">
    <property type="entry name" value="ATP-DEPENDENT RNA HELICASE DBP3"/>
    <property type="match status" value="1"/>
</dbReference>
<dbReference type="EMBL" id="WEKY01062672">
    <property type="protein sequence ID" value="NWI48272.1"/>
    <property type="molecule type" value="Genomic_DNA"/>
</dbReference>
<evidence type="ECO:0000256" key="21">
    <source>
        <dbReference type="RuleBase" id="RU000492"/>
    </source>
</evidence>
<comment type="similarity">
    <text evidence="17">Belongs to the DEAD box helicase family. DDX20 subfamily.</text>
</comment>
<evidence type="ECO:0000256" key="17">
    <source>
        <dbReference type="ARBA" id="ARBA00060770"/>
    </source>
</evidence>
<keyword evidence="8 21" id="KW-0378">Hydrolase</keyword>
<evidence type="ECO:0000259" key="24">
    <source>
        <dbReference type="PROSITE" id="PS51194"/>
    </source>
</evidence>
<dbReference type="CDD" id="cd17943">
    <property type="entry name" value="DEADc_DDX20"/>
    <property type="match status" value="1"/>
</dbReference>
<dbReference type="GO" id="GO:0005524">
    <property type="term" value="F:ATP binding"/>
    <property type="evidence" value="ECO:0007669"/>
    <property type="project" value="UniProtKB-KW"/>
</dbReference>
<dbReference type="OrthoDB" id="434041at2759"/>
<dbReference type="Pfam" id="PF00270">
    <property type="entry name" value="DEAD"/>
    <property type="match status" value="1"/>
</dbReference>
<dbReference type="GO" id="GO:0017111">
    <property type="term" value="F:ribonucleoside triphosphate phosphatase activity"/>
    <property type="evidence" value="ECO:0007669"/>
    <property type="project" value="UniProtKB-EC"/>
</dbReference>
<keyword evidence="12" id="KW-0508">mRNA splicing</keyword>
<dbReference type="EC" id="3.6.4.13" evidence="4"/>
<evidence type="ECO:0000256" key="14">
    <source>
        <dbReference type="ARBA" id="ARBA00049390"/>
    </source>
</evidence>
<keyword evidence="27" id="KW-1185">Reference proteome</keyword>
<evidence type="ECO:0000256" key="7">
    <source>
        <dbReference type="ARBA" id="ARBA00022741"/>
    </source>
</evidence>
<evidence type="ECO:0000256" key="22">
    <source>
        <dbReference type="SAM" id="MobiDB-lite"/>
    </source>
</evidence>
<keyword evidence="7 21" id="KW-0547">Nucleotide-binding</keyword>
<dbReference type="Gene3D" id="3.40.50.300">
    <property type="entry name" value="P-loop containing nucleotide triphosphate hydrolases"/>
    <property type="match status" value="2"/>
</dbReference>
<dbReference type="PROSITE" id="PS00039">
    <property type="entry name" value="DEAD_ATP_HELICASE"/>
    <property type="match status" value="1"/>
</dbReference>
<evidence type="ECO:0000256" key="13">
    <source>
        <dbReference type="ARBA" id="ARBA00023242"/>
    </source>
</evidence>
<evidence type="ECO:0000259" key="25">
    <source>
        <dbReference type="PROSITE" id="PS51195"/>
    </source>
</evidence>
<dbReference type="GO" id="GO:0003724">
    <property type="term" value="F:RNA helicase activity"/>
    <property type="evidence" value="ECO:0007669"/>
    <property type="project" value="UniProtKB-EC"/>
</dbReference>
<reference evidence="26" key="1">
    <citation type="submission" date="2019-10" db="EMBL/GenBank/DDBJ databases">
        <title>Bird 10,000 Genomes (B10K) Project - Family phase.</title>
        <authorList>
            <person name="Zhang G."/>
        </authorList>
    </citation>
    <scope>NUCLEOTIDE SEQUENCE</scope>
    <source>
        <strain evidence="26">B10K-DU-012-30</strain>
        <tissue evidence="26">Muscle</tissue>
    </source>
</reference>
<dbReference type="GO" id="GO:0003677">
    <property type="term" value="F:DNA binding"/>
    <property type="evidence" value="ECO:0007669"/>
    <property type="project" value="UniProtKB-KW"/>
</dbReference>
<evidence type="ECO:0000256" key="12">
    <source>
        <dbReference type="ARBA" id="ARBA00023187"/>
    </source>
</evidence>
<evidence type="ECO:0000256" key="9">
    <source>
        <dbReference type="ARBA" id="ARBA00022806"/>
    </source>
</evidence>
<evidence type="ECO:0000256" key="16">
    <source>
        <dbReference type="ARBA" id="ARBA00055865"/>
    </source>
</evidence>
<evidence type="ECO:0000256" key="6">
    <source>
        <dbReference type="ARBA" id="ARBA00022664"/>
    </source>
</evidence>
<feature type="non-terminal residue" evidence="26">
    <location>
        <position position="1"/>
    </location>
</feature>
<sequence length="764" mass="85335">MAAPREAQGRFRTRDVLLPGGPSDFGSLLLSPPVLAGLEAAGFHRPSPVQLKAIPLGRCGLDLIVQAKSGTGKTCVFATIALDAVLLESPATQILILAPTREIAVQIHAVITTIGIKMEGLECHVFIGGTPLSQDRSRLRKCHIAVGSPGRIKQLIELDYLSTASVRLFVLDEADKLLEEGSFQEQINWIYSSLPVNKQMLAVSATYPESLAAALTRYMREPTFVRLNPTDPGLLGLKQYYKIVNSHPLPHKTFEEKTQHLQELFSKIPFNQALVFSNLHSRAQRLAEILTSRGFPAECISGNMNQNQRLDAMAKLKQFHCRVLISTDLTSRGIDAEKVNLVINLDVPLDWETFMHRIGRAGRFGTLGLSVTYCCRGEEENTMMKIAQKCNLQLLPLPEPIPPGIMEQFEDGEVEVKPAIPMGPVVNCDTVRPKPEPPVLHPVQNGFSGIPQPPSHLPGDKSSEERPKKTLKPKQTKKCANSANVETNSRTPQASSCHTEQRNQVKPISRMERQHSTQAPDEETLKKNLPKIPCLSSFKNQLTNPWSFSDFVEDYDYFIKEGSEREVEILRSYSGPGEQGELPKNGDVEWEEMEHHPETRGNGDVSADSDDSDSSRDSFSSRANNSCFEAFPDTQDPIAVPTAQQGPASFCPTPEKPREPPHIPRQNAVKKKVLKQNAKHKKSHSHQSSSPSTSRTEEEGTCSSWDDAAYEGWSFEHYWKCYCDAWQSYYTAVSQYSRSYWQLSWMNACQLNSVYLQELLRDED</sequence>
<dbReference type="CDD" id="cd18787">
    <property type="entry name" value="SF2_C_DEAD"/>
    <property type="match status" value="1"/>
</dbReference>
<dbReference type="FunFam" id="3.40.50.300:FF:001021">
    <property type="entry name" value="Probable ATP-dependent RNA helicase DDX20"/>
    <property type="match status" value="1"/>
</dbReference>
<dbReference type="SUPFAM" id="SSF52540">
    <property type="entry name" value="P-loop containing nucleoside triphosphate hydrolases"/>
    <property type="match status" value="1"/>
</dbReference>
<keyword evidence="9 21" id="KW-0347">Helicase</keyword>
<name>A0A851BVH6_PICGY</name>
<dbReference type="PROSITE" id="PS51192">
    <property type="entry name" value="HELICASE_ATP_BIND_1"/>
    <property type="match status" value="1"/>
</dbReference>
<keyword evidence="13" id="KW-0539">Nucleus</keyword>
<gene>
    <name evidence="26" type="primary">Ddx20</name>
    <name evidence="26" type="ORF">PICGYM_R05767</name>
</gene>
<keyword evidence="6" id="KW-0507">mRNA processing</keyword>
<feature type="domain" description="DEAD-box RNA helicase Q" evidence="25">
    <location>
        <begin position="23"/>
        <end position="51"/>
    </location>
</feature>
<dbReference type="SMART" id="SM00490">
    <property type="entry name" value="HELICc"/>
    <property type="match status" value="1"/>
</dbReference>
<evidence type="ECO:0000256" key="2">
    <source>
        <dbReference type="ARBA" id="ARBA00004496"/>
    </source>
</evidence>
<comment type="function">
    <text evidence="16">The SMN complex catalyzes the assembly of small nuclear ribonucleoproteins (snRNPs), the building blocks of the spliceosome, and thereby plays an important role in the splicing of cellular pre-mRNAs. Most spliceosomal snRNPs contain a common set of Sm proteins SNRPB, SNRPD1, SNRPD2, SNRPD3, SNRPE, SNRPF and SNRPG that assemble in a heptameric protein ring on the Sm site of the small nuclear RNA to form the core snRNP (Sm core). In the cytosol, the Sm proteins SNRPD1, SNRPD2, SNRPE, SNRPF and SNRPG are trapped in an inactive 6S pICln-Sm complex by the chaperone CLNS1A that controls the assembly of the core snRNP. To assemble core snRNPs, the SMN complex accepts the trapped 5Sm proteins from CLNS1A forming an intermediate. Binding of snRNA inside 5Sm triggers eviction of the SMN complex, thereby allowing binding of SNRPD3 and SNRPB to complete assembly of the core snRNP. May also play a role in the metabolism of small nucleolar ribonucleoprotein (snoRNPs).</text>
</comment>